<dbReference type="EMBL" id="WBVO01000011">
    <property type="protein sequence ID" value="KAB2807346.1"/>
    <property type="molecule type" value="Genomic_DNA"/>
</dbReference>
<dbReference type="RefSeq" id="WP_151668153.1">
    <property type="nucleotide sequence ID" value="NZ_WBVO01000011.1"/>
</dbReference>
<name>A0A6N6RDP1_9FLAO</name>
<proteinExistence type="predicted"/>
<gene>
    <name evidence="2" type="ORF">F8C67_12265</name>
</gene>
<comment type="caution">
    <text evidence="2">The sequence shown here is derived from an EMBL/GenBank/DDBJ whole genome shotgun (WGS) entry which is preliminary data.</text>
</comment>
<dbReference type="OrthoDB" id="1151358at2"/>
<evidence type="ECO:0000313" key="2">
    <source>
        <dbReference type="EMBL" id="KAB2807346.1"/>
    </source>
</evidence>
<sequence>MDRFQMRESYDSGALRTFQIIHFALVMGVTLFGGVTLFLHKDDAFFSQDTSQDDMILVILPAALILMILGSIVGEKNWKQVKATMPSQMLSALQTAHIIKLALHEGAALITLVFFLLTGNYIYIVAAAVVWLRMITLFPTKGMVDRKIEDKQNDYR</sequence>
<keyword evidence="3" id="KW-1185">Reference proteome</keyword>
<organism evidence="2 3">
    <name type="scientific">Phaeocystidibacter luteus</name>
    <dbReference type="NCBI Taxonomy" id="911197"/>
    <lineage>
        <taxon>Bacteria</taxon>
        <taxon>Pseudomonadati</taxon>
        <taxon>Bacteroidota</taxon>
        <taxon>Flavobacteriia</taxon>
        <taxon>Flavobacteriales</taxon>
        <taxon>Phaeocystidibacteraceae</taxon>
        <taxon>Phaeocystidibacter</taxon>
    </lineage>
</organism>
<keyword evidence="1" id="KW-1133">Transmembrane helix</keyword>
<evidence type="ECO:0000256" key="1">
    <source>
        <dbReference type="SAM" id="Phobius"/>
    </source>
</evidence>
<dbReference type="AlphaFoldDB" id="A0A6N6RDP1"/>
<evidence type="ECO:0000313" key="3">
    <source>
        <dbReference type="Proteomes" id="UP000468650"/>
    </source>
</evidence>
<protein>
    <submittedName>
        <fullName evidence="2">Uncharacterized protein</fullName>
    </submittedName>
</protein>
<dbReference type="Proteomes" id="UP000468650">
    <property type="component" value="Unassembled WGS sequence"/>
</dbReference>
<keyword evidence="1" id="KW-0472">Membrane</keyword>
<accession>A0A6N6RDP1</accession>
<reference evidence="2 3" key="1">
    <citation type="submission" date="2019-09" db="EMBL/GenBank/DDBJ databases">
        <title>Genomes of family Cryomorphaceae.</title>
        <authorList>
            <person name="Bowman J.P."/>
        </authorList>
    </citation>
    <scope>NUCLEOTIDE SEQUENCE [LARGE SCALE GENOMIC DNA]</scope>
    <source>
        <strain evidence="2 3">LMG 25704</strain>
    </source>
</reference>
<feature type="transmembrane region" description="Helical" evidence="1">
    <location>
        <begin position="20"/>
        <end position="40"/>
    </location>
</feature>
<feature type="transmembrane region" description="Helical" evidence="1">
    <location>
        <begin position="55"/>
        <end position="74"/>
    </location>
</feature>
<keyword evidence="1" id="KW-0812">Transmembrane</keyword>